<keyword evidence="1" id="KW-1133">Transmembrane helix</keyword>
<dbReference type="InterPro" id="IPR010721">
    <property type="entry name" value="UstE-like"/>
</dbReference>
<gene>
    <name evidence="2" type="ORF">SKP52_17190</name>
</gene>
<reference evidence="2 3" key="1">
    <citation type="journal article" date="2015" name="Int. J. Syst. Evol. Microbiol.">
        <title>Description of Sphingopyxis fribergensis sp. nov. - a soil bacterium with the ability to degrade styrene and phenylacetic acid.</title>
        <authorList>
            <person name="Oelschlagel M."/>
            <person name="Ruckert C."/>
            <person name="Kalinowski J."/>
            <person name="Schmidt G."/>
            <person name="Schlomann M."/>
            <person name="Tischler D."/>
        </authorList>
    </citation>
    <scope>NUCLEOTIDE SEQUENCE [LARGE SCALE GENOMIC DNA]</scope>
    <source>
        <strain evidence="2 3">Kp5.2</strain>
    </source>
</reference>
<evidence type="ECO:0008006" key="4">
    <source>
        <dbReference type="Google" id="ProtNLM"/>
    </source>
</evidence>
<protein>
    <recommendedName>
        <fullName evidence="4">Steroid 5-alpha reductase C-terminal domain-containing protein</fullName>
    </recommendedName>
</protein>
<name>A0A0A7PK09_9SPHN</name>
<feature type="transmembrane region" description="Helical" evidence="1">
    <location>
        <begin position="205"/>
        <end position="229"/>
    </location>
</feature>
<feature type="transmembrane region" description="Helical" evidence="1">
    <location>
        <begin position="105"/>
        <end position="125"/>
    </location>
</feature>
<dbReference type="STRING" id="1515612.SKP52_17190"/>
<keyword evidence="3" id="KW-1185">Reference proteome</keyword>
<feature type="transmembrane region" description="Helical" evidence="1">
    <location>
        <begin position="6"/>
        <end position="25"/>
    </location>
</feature>
<evidence type="ECO:0000256" key="1">
    <source>
        <dbReference type="SAM" id="Phobius"/>
    </source>
</evidence>
<dbReference type="OrthoDB" id="9779233at2"/>
<dbReference type="Proteomes" id="UP000030907">
    <property type="component" value="Chromosome"/>
</dbReference>
<organism evidence="2 3">
    <name type="scientific">Sphingopyxis fribergensis</name>
    <dbReference type="NCBI Taxonomy" id="1515612"/>
    <lineage>
        <taxon>Bacteria</taxon>
        <taxon>Pseudomonadati</taxon>
        <taxon>Pseudomonadota</taxon>
        <taxon>Alphaproteobacteria</taxon>
        <taxon>Sphingomonadales</taxon>
        <taxon>Sphingomonadaceae</taxon>
        <taxon>Sphingopyxis</taxon>
    </lineage>
</organism>
<accession>A0A0A7PK09</accession>
<keyword evidence="1" id="KW-0812">Transmembrane</keyword>
<dbReference type="Pfam" id="PF06966">
    <property type="entry name" value="DUF1295"/>
    <property type="match status" value="1"/>
</dbReference>
<dbReference type="PANTHER" id="PTHR32251:SF17">
    <property type="entry name" value="STEROID 5-ALPHA REDUCTASE C-TERMINAL DOMAIN-CONTAINING PROTEIN"/>
    <property type="match status" value="1"/>
</dbReference>
<dbReference type="KEGG" id="sphk:SKP52_17190"/>
<dbReference type="EMBL" id="CP009122">
    <property type="protein sequence ID" value="AJA10309.1"/>
    <property type="molecule type" value="Genomic_DNA"/>
</dbReference>
<dbReference type="GO" id="GO:0016020">
    <property type="term" value="C:membrane"/>
    <property type="evidence" value="ECO:0007669"/>
    <property type="project" value="TreeGrafter"/>
</dbReference>
<dbReference type="RefSeq" id="WP_039576679.1">
    <property type="nucleotide sequence ID" value="NZ_CP009122.1"/>
</dbReference>
<evidence type="ECO:0000313" key="2">
    <source>
        <dbReference type="EMBL" id="AJA10309.1"/>
    </source>
</evidence>
<dbReference type="PROSITE" id="PS50244">
    <property type="entry name" value="S5A_REDUCTASE"/>
    <property type="match status" value="1"/>
</dbReference>
<evidence type="ECO:0000313" key="3">
    <source>
        <dbReference type="Proteomes" id="UP000030907"/>
    </source>
</evidence>
<dbReference type="HOGENOM" id="CLU_043418_3_1_5"/>
<sequence length="272" mass="29970">MSDALLLLAINFGGLLAMILLLWGIATLIRDVSFIDAFWAFGMVLLAWGTWWQVGADGAHAKLLLGLTTLWGLRLAIHLTIRWASHGEDPRYKKILALSMEKRKWSWAQTALVMVFLTQAPLLFVTCLPAQIGIWASAGVPDGSVGAPGWIGAVAALVGIAFESIGDAQLDAFRKNPANKGKVLDTGLWRYTRHPNYFGDALTWWGIWLVVADLGWAPALASIVGPIFLTFTLTRWSGKALLEKGLRKTRPDYADYVKRTSGFLPWPPKTKV</sequence>
<dbReference type="PANTHER" id="PTHR32251">
    <property type="entry name" value="3-OXO-5-ALPHA-STEROID 4-DEHYDROGENASE"/>
    <property type="match status" value="1"/>
</dbReference>
<dbReference type="AlphaFoldDB" id="A0A0A7PK09"/>
<feature type="transmembrane region" description="Helical" evidence="1">
    <location>
        <begin position="32"/>
        <end position="51"/>
    </location>
</feature>
<proteinExistence type="predicted"/>
<dbReference type="Gene3D" id="1.20.120.1630">
    <property type="match status" value="1"/>
</dbReference>
<keyword evidence="1" id="KW-0472">Membrane</keyword>